<comment type="caution">
    <text evidence="8">The sequence shown here is derived from an EMBL/GenBank/DDBJ whole genome shotgun (WGS) entry which is preliminary data.</text>
</comment>
<protein>
    <recommendedName>
        <fullName evidence="10">Phosphate transporter</fullName>
    </recommendedName>
</protein>
<sequence>MNPNDYTFRFRIGIFMAFCDAFGVGANDVANSFATSVGFGSITLPQVLIIARFCAFGGAFLLGANITETIKGGFIQSSMY</sequence>
<evidence type="ECO:0000313" key="9">
    <source>
        <dbReference type="Proteomes" id="UP000696485"/>
    </source>
</evidence>
<dbReference type="Proteomes" id="UP000696485">
    <property type="component" value="Unassembled WGS sequence"/>
</dbReference>
<dbReference type="AlphaFoldDB" id="A0A9P5SHR5"/>
<evidence type="ECO:0000256" key="2">
    <source>
        <dbReference type="ARBA" id="ARBA00022448"/>
    </source>
</evidence>
<dbReference type="EMBL" id="JAAAUY010000609">
    <property type="protein sequence ID" value="KAF9327959.1"/>
    <property type="molecule type" value="Genomic_DNA"/>
</dbReference>
<reference evidence="8" key="1">
    <citation type="journal article" date="2020" name="Fungal Divers.">
        <title>Resolving the Mortierellaceae phylogeny through synthesis of multi-gene phylogenetics and phylogenomics.</title>
        <authorList>
            <person name="Vandepol N."/>
            <person name="Liber J."/>
            <person name="Desiro A."/>
            <person name="Na H."/>
            <person name="Kennedy M."/>
            <person name="Barry K."/>
            <person name="Grigoriev I.V."/>
            <person name="Miller A.N."/>
            <person name="O'Donnell K."/>
            <person name="Stajich J.E."/>
            <person name="Bonito G."/>
        </authorList>
    </citation>
    <scope>NUCLEOTIDE SEQUENCE</scope>
    <source>
        <strain evidence="8">NVP1</strain>
    </source>
</reference>
<keyword evidence="4 7" id="KW-0812">Transmembrane</keyword>
<proteinExistence type="predicted"/>
<dbReference type="GO" id="GO:0016020">
    <property type="term" value="C:membrane"/>
    <property type="evidence" value="ECO:0007669"/>
    <property type="project" value="UniProtKB-SubCell"/>
</dbReference>
<comment type="subcellular location">
    <subcellularLocation>
        <location evidence="1">Membrane</location>
        <topology evidence="1">Multi-pass membrane protein</topology>
    </subcellularLocation>
</comment>
<accession>A0A9P5SHR5</accession>
<dbReference type="GO" id="GO:0035435">
    <property type="term" value="P:phosphate ion transmembrane transport"/>
    <property type="evidence" value="ECO:0007669"/>
    <property type="project" value="TreeGrafter"/>
</dbReference>
<evidence type="ECO:0000313" key="8">
    <source>
        <dbReference type="EMBL" id="KAF9327959.1"/>
    </source>
</evidence>
<evidence type="ECO:0000256" key="7">
    <source>
        <dbReference type="SAM" id="Phobius"/>
    </source>
</evidence>
<evidence type="ECO:0000256" key="6">
    <source>
        <dbReference type="ARBA" id="ARBA00023136"/>
    </source>
</evidence>
<evidence type="ECO:0000256" key="1">
    <source>
        <dbReference type="ARBA" id="ARBA00004141"/>
    </source>
</evidence>
<keyword evidence="3" id="KW-0592">Phosphate transport</keyword>
<feature type="transmembrane region" description="Helical" evidence="7">
    <location>
        <begin position="12"/>
        <end position="30"/>
    </location>
</feature>
<evidence type="ECO:0008006" key="10">
    <source>
        <dbReference type="Google" id="ProtNLM"/>
    </source>
</evidence>
<dbReference type="PANTHER" id="PTHR11101">
    <property type="entry name" value="PHOSPHATE TRANSPORTER"/>
    <property type="match status" value="1"/>
</dbReference>
<organism evidence="8 9">
    <name type="scientific">Podila minutissima</name>
    <dbReference type="NCBI Taxonomy" id="64525"/>
    <lineage>
        <taxon>Eukaryota</taxon>
        <taxon>Fungi</taxon>
        <taxon>Fungi incertae sedis</taxon>
        <taxon>Mucoromycota</taxon>
        <taxon>Mortierellomycotina</taxon>
        <taxon>Mortierellomycetes</taxon>
        <taxon>Mortierellales</taxon>
        <taxon>Mortierellaceae</taxon>
        <taxon>Podila</taxon>
    </lineage>
</organism>
<keyword evidence="6 7" id="KW-0472">Membrane</keyword>
<dbReference type="InterPro" id="IPR001204">
    <property type="entry name" value="Phos_transporter"/>
</dbReference>
<dbReference type="GO" id="GO:0005315">
    <property type="term" value="F:phosphate transmembrane transporter activity"/>
    <property type="evidence" value="ECO:0007669"/>
    <property type="project" value="InterPro"/>
</dbReference>
<evidence type="ECO:0000256" key="3">
    <source>
        <dbReference type="ARBA" id="ARBA00022592"/>
    </source>
</evidence>
<dbReference type="PANTHER" id="PTHR11101:SF80">
    <property type="entry name" value="PHOSPHATE TRANSPORTER"/>
    <property type="match status" value="1"/>
</dbReference>
<dbReference type="Pfam" id="PF01384">
    <property type="entry name" value="PHO4"/>
    <property type="match status" value="1"/>
</dbReference>
<keyword evidence="5 7" id="KW-1133">Transmembrane helix</keyword>
<name>A0A9P5SHR5_9FUNG</name>
<gene>
    <name evidence="8" type="ORF">BG006_008794</name>
</gene>
<evidence type="ECO:0000256" key="4">
    <source>
        <dbReference type="ARBA" id="ARBA00022692"/>
    </source>
</evidence>
<keyword evidence="2" id="KW-0813">Transport</keyword>
<evidence type="ECO:0000256" key="5">
    <source>
        <dbReference type="ARBA" id="ARBA00022989"/>
    </source>
</evidence>
<keyword evidence="9" id="KW-1185">Reference proteome</keyword>
<feature type="transmembrane region" description="Helical" evidence="7">
    <location>
        <begin position="42"/>
        <end position="62"/>
    </location>
</feature>